<keyword evidence="6 13" id="KW-0349">Heme</keyword>
<dbReference type="GO" id="GO:0005886">
    <property type="term" value="C:plasma membrane"/>
    <property type="evidence" value="ECO:0007669"/>
    <property type="project" value="UniProtKB-SubCell"/>
</dbReference>
<protein>
    <submittedName>
        <fullName evidence="15">Cytochrome d ubiquinol oxidase subunit I</fullName>
    </submittedName>
</protein>
<dbReference type="GO" id="GO:0019646">
    <property type="term" value="P:aerobic electron transport chain"/>
    <property type="evidence" value="ECO:0007669"/>
    <property type="project" value="InterPro"/>
</dbReference>
<feature type="transmembrane region" description="Helical" evidence="13">
    <location>
        <begin position="223"/>
        <end position="247"/>
    </location>
</feature>
<comment type="similarity">
    <text evidence="2 13">Belongs to the cytochrome ubiquinol oxidase subunit 1 family.</text>
</comment>
<dbReference type="AlphaFoldDB" id="A0A1A6C820"/>
<dbReference type="STRING" id="160660.BJI67_07380"/>
<evidence type="ECO:0000256" key="5">
    <source>
        <dbReference type="ARBA" id="ARBA00022519"/>
    </source>
</evidence>
<keyword evidence="16" id="KW-1185">Reference proteome</keyword>
<accession>A0A1A6C820</accession>
<dbReference type="OrthoDB" id="9807042at2"/>
<evidence type="ECO:0000313" key="16">
    <source>
        <dbReference type="Proteomes" id="UP000029273"/>
    </source>
</evidence>
<keyword evidence="8 13" id="KW-0479">Metal-binding</keyword>
<dbReference type="PANTHER" id="PTHR30365:SF0">
    <property type="entry name" value="CYTOCHROME BD-I UBIQUINOL OXIDASE SUBUNIT 1"/>
    <property type="match status" value="1"/>
</dbReference>
<dbReference type="GO" id="GO:0016682">
    <property type="term" value="F:oxidoreductase activity, acting on diphenols and related substances as donors, oxygen as acceptor"/>
    <property type="evidence" value="ECO:0007669"/>
    <property type="project" value="TreeGrafter"/>
</dbReference>
<feature type="transmembrane region" description="Helical" evidence="13">
    <location>
        <begin position="96"/>
        <end position="120"/>
    </location>
</feature>
<keyword evidence="12 13" id="KW-0472">Membrane</keyword>
<evidence type="ECO:0000256" key="9">
    <source>
        <dbReference type="ARBA" id="ARBA00022982"/>
    </source>
</evidence>
<feature type="transmembrane region" description="Helical" evidence="13">
    <location>
        <begin position="388"/>
        <end position="415"/>
    </location>
</feature>
<evidence type="ECO:0000256" key="10">
    <source>
        <dbReference type="ARBA" id="ARBA00022989"/>
    </source>
</evidence>
<dbReference type="EMBL" id="JQSG02000001">
    <property type="protein sequence ID" value="OBS10694.1"/>
    <property type="molecule type" value="Genomic_DNA"/>
</dbReference>
<dbReference type="PANTHER" id="PTHR30365">
    <property type="entry name" value="CYTOCHROME D UBIQUINOL OXIDASE"/>
    <property type="match status" value="1"/>
</dbReference>
<evidence type="ECO:0000256" key="4">
    <source>
        <dbReference type="ARBA" id="ARBA00022475"/>
    </source>
</evidence>
<evidence type="ECO:0000256" key="1">
    <source>
        <dbReference type="ARBA" id="ARBA00004429"/>
    </source>
</evidence>
<organism evidence="15 16">
    <name type="scientific">Acidihalobacter prosperus</name>
    <dbReference type="NCBI Taxonomy" id="160660"/>
    <lineage>
        <taxon>Bacteria</taxon>
        <taxon>Pseudomonadati</taxon>
        <taxon>Pseudomonadota</taxon>
        <taxon>Gammaproteobacteria</taxon>
        <taxon>Chromatiales</taxon>
        <taxon>Ectothiorhodospiraceae</taxon>
        <taxon>Acidihalobacter</taxon>
    </lineage>
</organism>
<evidence type="ECO:0000256" key="2">
    <source>
        <dbReference type="ARBA" id="ARBA00009819"/>
    </source>
</evidence>
<evidence type="ECO:0000256" key="14">
    <source>
        <dbReference type="SAM" id="MobiDB-lite"/>
    </source>
</evidence>
<reference evidence="15 16" key="1">
    <citation type="journal article" date="2014" name="Genome Announc.">
        <title>Draft Genome Sequence of the Iron-Oxidizing, Acidophilic, and Halotolerant 'Thiobacillus prosperus' Type Strain DSM 5130.</title>
        <authorList>
            <person name="Ossandon F.J."/>
            <person name="Cardenas J.P."/>
            <person name="Corbett M."/>
            <person name="Quatrini R."/>
            <person name="Holmes D.S."/>
            <person name="Watkin E."/>
        </authorList>
    </citation>
    <scope>NUCLEOTIDE SEQUENCE [LARGE SCALE GENOMIC DNA]</scope>
    <source>
        <strain evidence="15 16">DSM 5130</strain>
    </source>
</reference>
<keyword evidence="7 13" id="KW-0812">Transmembrane</keyword>
<comment type="subcellular location">
    <subcellularLocation>
        <location evidence="1">Cell inner membrane</location>
        <topology evidence="1">Multi-pass membrane protein</topology>
    </subcellularLocation>
</comment>
<comment type="caution">
    <text evidence="15">The sequence shown here is derived from an EMBL/GenBank/DDBJ whole genome shotgun (WGS) entry which is preliminary data.</text>
</comment>
<feature type="transmembrane region" description="Helical" evidence="13">
    <location>
        <begin position="192"/>
        <end position="211"/>
    </location>
</feature>
<name>A0A1A6C820_9GAMM</name>
<evidence type="ECO:0000256" key="13">
    <source>
        <dbReference type="PIRNR" id="PIRNR006446"/>
    </source>
</evidence>
<keyword evidence="9 13" id="KW-0249">Electron transport</keyword>
<keyword evidence="5" id="KW-0997">Cell inner membrane</keyword>
<evidence type="ECO:0000256" key="7">
    <source>
        <dbReference type="ARBA" id="ARBA00022692"/>
    </source>
</evidence>
<feature type="transmembrane region" description="Helical" evidence="13">
    <location>
        <begin position="132"/>
        <end position="154"/>
    </location>
</feature>
<feature type="transmembrane region" description="Helical" evidence="13">
    <location>
        <begin position="427"/>
        <end position="446"/>
    </location>
</feature>
<dbReference type="GO" id="GO:0070069">
    <property type="term" value="C:cytochrome complex"/>
    <property type="evidence" value="ECO:0007669"/>
    <property type="project" value="UniProtKB-UniRule"/>
</dbReference>
<dbReference type="Proteomes" id="UP000029273">
    <property type="component" value="Unassembled WGS sequence"/>
</dbReference>
<dbReference type="GO" id="GO:0009055">
    <property type="term" value="F:electron transfer activity"/>
    <property type="evidence" value="ECO:0007669"/>
    <property type="project" value="UniProtKB-UniRule"/>
</dbReference>
<gene>
    <name evidence="15" type="ORF">Thpro_020410</name>
</gene>
<keyword evidence="10 13" id="KW-1133">Transmembrane helix</keyword>
<feature type="transmembrane region" description="Helical" evidence="13">
    <location>
        <begin position="20"/>
        <end position="45"/>
    </location>
</feature>
<evidence type="ECO:0000256" key="8">
    <source>
        <dbReference type="ARBA" id="ARBA00022723"/>
    </source>
</evidence>
<dbReference type="RefSeq" id="WP_065089139.1">
    <property type="nucleotide sequence ID" value="NZ_JQSG02000001.1"/>
</dbReference>
<keyword evidence="11 13" id="KW-0408">Iron</keyword>
<feature type="transmembrane region" description="Helical" evidence="13">
    <location>
        <begin position="472"/>
        <end position="494"/>
    </location>
</feature>
<evidence type="ECO:0000256" key="12">
    <source>
        <dbReference type="ARBA" id="ARBA00023136"/>
    </source>
</evidence>
<dbReference type="Pfam" id="PF01654">
    <property type="entry name" value="Cyt_bd_oxida_I"/>
    <property type="match status" value="1"/>
</dbReference>
<evidence type="ECO:0000313" key="15">
    <source>
        <dbReference type="EMBL" id="OBS10694.1"/>
    </source>
</evidence>
<keyword evidence="3 13" id="KW-0813">Transport</keyword>
<dbReference type="InterPro" id="IPR002585">
    <property type="entry name" value="Cyt-d_ubiquinol_oxidase_su_1"/>
</dbReference>
<proteinExistence type="inferred from homology"/>
<dbReference type="GO" id="GO:0046872">
    <property type="term" value="F:metal ion binding"/>
    <property type="evidence" value="ECO:0007669"/>
    <property type="project" value="UniProtKB-UniRule"/>
</dbReference>
<evidence type="ECO:0000256" key="11">
    <source>
        <dbReference type="ARBA" id="ARBA00023004"/>
    </source>
</evidence>
<feature type="region of interest" description="Disordered" evidence="14">
    <location>
        <begin position="508"/>
        <end position="530"/>
    </location>
</feature>
<keyword evidence="4 13" id="KW-1003">Cell membrane</keyword>
<evidence type="ECO:0000256" key="6">
    <source>
        <dbReference type="ARBA" id="ARBA00022617"/>
    </source>
</evidence>
<evidence type="ECO:0000256" key="3">
    <source>
        <dbReference type="ARBA" id="ARBA00022448"/>
    </source>
</evidence>
<dbReference type="GO" id="GO:0020037">
    <property type="term" value="F:heme binding"/>
    <property type="evidence" value="ECO:0007669"/>
    <property type="project" value="TreeGrafter"/>
</dbReference>
<dbReference type="PIRSF" id="PIRSF006446">
    <property type="entry name" value="Cyt_quinol_oxidase_1"/>
    <property type="match status" value="1"/>
</dbReference>
<sequence length="530" mass="58784">MVPSDLVVDLSRWQFAATALYHFLFVPLTLGLSFILAAMETVYVTTGRKIYKEMAQFWGKLFAINFALGVATGLTMEFEFGTNWSTYSYYVGDVFGAPLAVEGLMAFFMESTFVGMMLLGWHRLSRVQHLTVTWLVALGSNLSALWILVANGFMQDPQGATFNPFTQRLELTSFVHLLFNPDAQAKFVHTSLAGYVTAAIFVVGISAWYLGKGRHVELARRSLRMAALFGVLSSVGVITLGDALGFIDGGRQPTKLAAMEGLWETEQAPASFNAIAFPSQDEQRNLYSIKIPYLLSILVKHDLSTPIVGIKQLEQEAAQRIKNGIPALTALEAIQQNPDNKQALATFDAHKQDLGYAFLLKRYAPDVAKATPAQIEKAAKDTIPEVWILFWSFRLMVAAGFAMLIFLVFATLYSLKTDCRRTGFLKIAPWFIPVPFFACEMGWVTAEVGRQPWTVYEQLPTWISASTHSASYMIFSLTGFVLLYTSFIVVEMYLMTKFVRKGPDEPGSQAGGSLAGQPVFAHPLLAPNRD</sequence>
<feature type="transmembrane region" description="Helical" evidence="13">
    <location>
        <begin position="57"/>
        <end position="76"/>
    </location>
</feature>